<evidence type="ECO:0000259" key="3">
    <source>
        <dbReference type="Pfam" id="PF00294"/>
    </source>
</evidence>
<sequence length="302" mass="33439">MKKALIIGSTVLDIIINIEKLPTTTEDCHINSQTMSIGGCAFNVQNIINLFEVPYVFCSPIGTGIYGDYVTSQLKKMGLSPFVRITDQDSGCCYCYVESNGERTFLSYHGAEYTFNPLWLNGINMDDFDQVYICGLEIEESTGNKIISFLNKNRHLQVFFAPGPRFSMIDKEKIDAIFKLSPIVHLNMDEILAFTKASTLEGAVKILYSLTNNLIVITDGENGSYLYDGKNLQHTIGIKADVVDTIGAGDSHIGAFMASRKLGYSYIKSLEIANQVSTKVVEIKGSLLPSHVFNQIIPKLKS</sequence>
<proteinExistence type="predicted"/>
<evidence type="ECO:0000313" key="5">
    <source>
        <dbReference type="Proteomes" id="UP000192468"/>
    </source>
</evidence>
<evidence type="ECO:0000256" key="2">
    <source>
        <dbReference type="ARBA" id="ARBA00022777"/>
    </source>
</evidence>
<organism evidence="4 5">
    <name type="scientific">Clostridium acidisoli DSM 12555</name>
    <dbReference type="NCBI Taxonomy" id="1121291"/>
    <lineage>
        <taxon>Bacteria</taxon>
        <taxon>Bacillati</taxon>
        <taxon>Bacillota</taxon>
        <taxon>Clostridia</taxon>
        <taxon>Eubacteriales</taxon>
        <taxon>Clostridiaceae</taxon>
        <taxon>Clostridium</taxon>
    </lineage>
</organism>
<dbReference type="PANTHER" id="PTHR10584">
    <property type="entry name" value="SUGAR KINASE"/>
    <property type="match status" value="1"/>
</dbReference>
<dbReference type="SUPFAM" id="SSF53613">
    <property type="entry name" value="Ribokinase-like"/>
    <property type="match status" value="1"/>
</dbReference>
<keyword evidence="5" id="KW-1185">Reference proteome</keyword>
<protein>
    <submittedName>
        <fullName evidence="4">Sugar or nucleoside kinase, ribokinase family</fullName>
    </submittedName>
</protein>
<accession>A0A1W1XJ47</accession>
<dbReference type="RefSeq" id="WP_084115767.1">
    <property type="nucleotide sequence ID" value="NZ_FWXH01000006.1"/>
</dbReference>
<keyword evidence="2 4" id="KW-0418">Kinase</keyword>
<keyword evidence="1" id="KW-0808">Transferase</keyword>
<dbReference type="Proteomes" id="UP000192468">
    <property type="component" value="Unassembled WGS sequence"/>
</dbReference>
<dbReference type="AlphaFoldDB" id="A0A1W1XJ47"/>
<dbReference type="STRING" id="1121291.SAMN02745134_02060"/>
<dbReference type="OrthoDB" id="9775849at2"/>
<dbReference type="InterPro" id="IPR002173">
    <property type="entry name" value="Carboh/pur_kinase_PfkB_CS"/>
</dbReference>
<dbReference type="InterPro" id="IPR011611">
    <property type="entry name" value="PfkB_dom"/>
</dbReference>
<dbReference type="EMBL" id="FWXH01000006">
    <property type="protein sequence ID" value="SMC23985.1"/>
    <property type="molecule type" value="Genomic_DNA"/>
</dbReference>
<gene>
    <name evidence="4" type="ORF">SAMN02745134_02060</name>
</gene>
<name>A0A1W1XJ47_9CLOT</name>
<dbReference type="GO" id="GO:0016301">
    <property type="term" value="F:kinase activity"/>
    <property type="evidence" value="ECO:0007669"/>
    <property type="project" value="UniProtKB-KW"/>
</dbReference>
<dbReference type="PANTHER" id="PTHR10584:SF166">
    <property type="entry name" value="RIBOKINASE"/>
    <property type="match status" value="1"/>
</dbReference>
<evidence type="ECO:0000256" key="1">
    <source>
        <dbReference type="ARBA" id="ARBA00022679"/>
    </source>
</evidence>
<dbReference type="Pfam" id="PF00294">
    <property type="entry name" value="PfkB"/>
    <property type="match status" value="1"/>
</dbReference>
<feature type="domain" description="Carbohydrate kinase PfkB" evidence="3">
    <location>
        <begin position="1"/>
        <end position="286"/>
    </location>
</feature>
<evidence type="ECO:0000313" key="4">
    <source>
        <dbReference type="EMBL" id="SMC23985.1"/>
    </source>
</evidence>
<reference evidence="4 5" key="1">
    <citation type="submission" date="2017-04" db="EMBL/GenBank/DDBJ databases">
        <authorList>
            <person name="Afonso C.L."/>
            <person name="Miller P.J."/>
            <person name="Scott M.A."/>
            <person name="Spackman E."/>
            <person name="Goraichik I."/>
            <person name="Dimitrov K.M."/>
            <person name="Suarez D.L."/>
            <person name="Swayne D.E."/>
        </authorList>
    </citation>
    <scope>NUCLEOTIDE SEQUENCE [LARGE SCALE GENOMIC DNA]</scope>
    <source>
        <strain evidence="4 5">DSM 12555</strain>
    </source>
</reference>
<dbReference type="InterPro" id="IPR029056">
    <property type="entry name" value="Ribokinase-like"/>
</dbReference>
<dbReference type="PROSITE" id="PS00584">
    <property type="entry name" value="PFKB_KINASES_2"/>
    <property type="match status" value="1"/>
</dbReference>
<dbReference type="Gene3D" id="3.40.1190.20">
    <property type="match status" value="1"/>
</dbReference>
<dbReference type="GO" id="GO:0005829">
    <property type="term" value="C:cytosol"/>
    <property type="evidence" value="ECO:0007669"/>
    <property type="project" value="TreeGrafter"/>
</dbReference>